<evidence type="ECO:0000256" key="3">
    <source>
        <dbReference type="ARBA" id="ARBA00022777"/>
    </source>
</evidence>
<gene>
    <name evidence="7" type="ORF">HNR61_008091</name>
</gene>
<keyword evidence="5" id="KW-0472">Membrane</keyword>
<dbReference type="Pfam" id="PF00069">
    <property type="entry name" value="Pkinase"/>
    <property type="match status" value="1"/>
</dbReference>
<dbReference type="InterPro" id="IPR011009">
    <property type="entry name" value="Kinase-like_dom_sf"/>
</dbReference>
<keyword evidence="8" id="KW-1185">Reference proteome</keyword>
<organism evidence="7 8">
    <name type="scientific">Actinomadura namibiensis</name>
    <dbReference type="NCBI Taxonomy" id="182080"/>
    <lineage>
        <taxon>Bacteria</taxon>
        <taxon>Bacillati</taxon>
        <taxon>Actinomycetota</taxon>
        <taxon>Actinomycetes</taxon>
        <taxon>Streptosporangiales</taxon>
        <taxon>Thermomonosporaceae</taxon>
        <taxon>Actinomadura</taxon>
    </lineage>
</organism>
<dbReference type="SUPFAM" id="SSF51230">
    <property type="entry name" value="Single hybrid motif"/>
    <property type="match status" value="1"/>
</dbReference>
<dbReference type="Gene3D" id="2.40.50.100">
    <property type="match status" value="1"/>
</dbReference>
<feature type="transmembrane region" description="Helical" evidence="5">
    <location>
        <begin position="380"/>
        <end position="405"/>
    </location>
</feature>
<dbReference type="SUPFAM" id="SSF56112">
    <property type="entry name" value="Protein kinase-like (PK-like)"/>
    <property type="match status" value="1"/>
</dbReference>
<evidence type="ECO:0000259" key="6">
    <source>
        <dbReference type="PROSITE" id="PS50011"/>
    </source>
</evidence>
<keyword evidence="1" id="KW-0808">Transferase</keyword>
<name>A0A7W3LY82_ACTNM</name>
<sequence>MASLRPGDPRRVGPYRLERRLGGTGRVFLGRSRDGRPVAVRVVRGEPAGEAGFRRRFAAEARAARRVVGPRTARVLDADPAADPPWLATAYVPGPSLRDAVRERGPLPPAEVTVLGAGLTEGLAAIHGAGIAHGGLTPDDVILAEDGPLIVGFGAPRARDAVGSPPFLSPEQAGGGPAGPPGDVFSLASVLVFAATGRGPFGDGPGREVLDRVVHGDPDLIGLPAHLAEQLADCLAKEPADRPAPSRLLGRFAVRAGAERRSVLSAPDVAGRPRRVRAHMGGRVAGQAQVVLPWLPGEASGARRVTVTRWRGRVGDTVAVDDPLLEVSTGRDDVVITSPAGGTLSLVRSRAGDSVRTGHVIALVGAPGTVPRRPSPLERIGGVAVVALLFAIVALTAATGTSLFAEDARGARPGDCVAREYLVNGDVADARWLKMPCALIEVRAALSSGSGYSGYYRVVGGPSAECRQWIHGWSSSDVAGGASPAVLCLREI</sequence>
<dbReference type="InterPro" id="IPR011053">
    <property type="entry name" value="Single_hybrid_motif"/>
</dbReference>
<dbReference type="SMART" id="SM00220">
    <property type="entry name" value="S_TKc"/>
    <property type="match status" value="1"/>
</dbReference>
<evidence type="ECO:0000313" key="8">
    <source>
        <dbReference type="Proteomes" id="UP000572680"/>
    </source>
</evidence>
<dbReference type="GO" id="GO:0004674">
    <property type="term" value="F:protein serine/threonine kinase activity"/>
    <property type="evidence" value="ECO:0007669"/>
    <property type="project" value="TreeGrafter"/>
</dbReference>
<dbReference type="CDD" id="cd14014">
    <property type="entry name" value="STKc_PknB_like"/>
    <property type="match status" value="1"/>
</dbReference>
<dbReference type="InterPro" id="IPR000719">
    <property type="entry name" value="Prot_kinase_dom"/>
</dbReference>
<dbReference type="Proteomes" id="UP000572680">
    <property type="component" value="Unassembled WGS sequence"/>
</dbReference>
<dbReference type="CDD" id="cd06849">
    <property type="entry name" value="lipoyl_domain"/>
    <property type="match status" value="1"/>
</dbReference>
<comment type="caution">
    <text evidence="7">The sequence shown here is derived from an EMBL/GenBank/DDBJ whole genome shotgun (WGS) entry which is preliminary data.</text>
</comment>
<keyword evidence="5" id="KW-1133">Transmembrane helix</keyword>
<dbReference type="RefSeq" id="WP_182848320.1">
    <property type="nucleotide sequence ID" value="NZ_JACJIA010000015.1"/>
</dbReference>
<evidence type="ECO:0000256" key="2">
    <source>
        <dbReference type="ARBA" id="ARBA00022741"/>
    </source>
</evidence>
<dbReference type="AlphaFoldDB" id="A0A7W3LY82"/>
<dbReference type="PROSITE" id="PS50011">
    <property type="entry name" value="PROTEIN_KINASE_DOM"/>
    <property type="match status" value="1"/>
</dbReference>
<accession>A0A7W3LY82</accession>
<protein>
    <submittedName>
        <fullName evidence="7">Biotin carboxyl carrier protein</fullName>
    </submittedName>
</protein>
<evidence type="ECO:0000256" key="1">
    <source>
        <dbReference type="ARBA" id="ARBA00022679"/>
    </source>
</evidence>
<evidence type="ECO:0000256" key="5">
    <source>
        <dbReference type="SAM" id="Phobius"/>
    </source>
</evidence>
<keyword evidence="2" id="KW-0547">Nucleotide-binding</keyword>
<dbReference type="PANTHER" id="PTHR43289">
    <property type="entry name" value="MITOGEN-ACTIVATED PROTEIN KINASE KINASE KINASE 20-RELATED"/>
    <property type="match status" value="1"/>
</dbReference>
<keyword evidence="3" id="KW-0418">Kinase</keyword>
<proteinExistence type="predicted"/>
<keyword evidence="5" id="KW-0812">Transmembrane</keyword>
<dbReference type="GO" id="GO:0005524">
    <property type="term" value="F:ATP binding"/>
    <property type="evidence" value="ECO:0007669"/>
    <property type="project" value="UniProtKB-KW"/>
</dbReference>
<dbReference type="Gene3D" id="3.30.200.20">
    <property type="entry name" value="Phosphorylase Kinase, domain 1"/>
    <property type="match status" value="1"/>
</dbReference>
<feature type="domain" description="Protein kinase" evidence="6">
    <location>
        <begin position="15"/>
        <end position="254"/>
    </location>
</feature>
<dbReference type="EMBL" id="JACJIA010000015">
    <property type="protein sequence ID" value="MBA8956409.1"/>
    <property type="molecule type" value="Genomic_DNA"/>
</dbReference>
<dbReference type="Pfam" id="PF00364">
    <property type="entry name" value="Biotin_lipoyl"/>
    <property type="match status" value="1"/>
</dbReference>
<keyword evidence="4" id="KW-0067">ATP-binding</keyword>
<evidence type="ECO:0000256" key="4">
    <source>
        <dbReference type="ARBA" id="ARBA00022840"/>
    </source>
</evidence>
<dbReference type="PANTHER" id="PTHR43289:SF34">
    <property type="entry name" value="SERINE_THREONINE-PROTEIN KINASE YBDM-RELATED"/>
    <property type="match status" value="1"/>
</dbReference>
<dbReference type="Gene3D" id="1.10.510.10">
    <property type="entry name" value="Transferase(Phosphotransferase) domain 1"/>
    <property type="match status" value="1"/>
</dbReference>
<evidence type="ECO:0000313" key="7">
    <source>
        <dbReference type="EMBL" id="MBA8956409.1"/>
    </source>
</evidence>
<reference evidence="7 8" key="1">
    <citation type="submission" date="2020-08" db="EMBL/GenBank/DDBJ databases">
        <title>Genomic Encyclopedia of Type Strains, Phase IV (KMG-IV): sequencing the most valuable type-strain genomes for metagenomic binning, comparative biology and taxonomic classification.</title>
        <authorList>
            <person name="Goeker M."/>
        </authorList>
    </citation>
    <scope>NUCLEOTIDE SEQUENCE [LARGE SCALE GENOMIC DNA]</scope>
    <source>
        <strain evidence="7 8">DSM 44197</strain>
    </source>
</reference>
<dbReference type="InterPro" id="IPR000089">
    <property type="entry name" value="Biotin_lipoyl"/>
</dbReference>